<evidence type="ECO:0000313" key="5">
    <source>
        <dbReference type="Proteomes" id="UP000239814"/>
    </source>
</evidence>
<protein>
    <submittedName>
        <fullName evidence="4">Polysaccharide deacetylase YxkH</fullName>
    </submittedName>
</protein>
<dbReference type="GO" id="GO:0005576">
    <property type="term" value="C:extracellular region"/>
    <property type="evidence" value="ECO:0007669"/>
    <property type="project" value="UniProtKB-SubCell"/>
</dbReference>
<proteinExistence type="predicted"/>
<dbReference type="Proteomes" id="UP000239814">
    <property type="component" value="Chromosome"/>
</dbReference>
<evidence type="ECO:0000256" key="1">
    <source>
        <dbReference type="ARBA" id="ARBA00004613"/>
    </source>
</evidence>
<evidence type="ECO:0000256" key="2">
    <source>
        <dbReference type="ARBA" id="ARBA00022729"/>
    </source>
</evidence>
<dbReference type="InterPro" id="IPR002509">
    <property type="entry name" value="NODB_dom"/>
</dbReference>
<comment type="subcellular location">
    <subcellularLocation>
        <location evidence="1">Secreted</location>
    </subcellularLocation>
</comment>
<dbReference type="GO" id="GO:0016810">
    <property type="term" value="F:hydrolase activity, acting on carbon-nitrogen (but not peptide) bonds"/>
    <property type="evidence" value="ECO:0007669"/>
    <property type="project" value="InterPro"/>
</dbReference>
<organism evidence="4 5">
    <name type="scientific">Gordonia iterans</name>
    <dbReference type="NCBI Taxonomy" id="1004901"/>
    <lineage>
        <taxon>Bacteria</taxon>
        <taxon>Bacillati</taxon>
        <taxon>Actinomycetota</taxon>
        <taxon>Actinomycetes</taxon>
        <taxon>Mycobacteriales</taxon>
        <taxon>Gordoniaceae</taxon>
        <taxon>Gordonia</taxon>
    </lineage>
</organism>
<dbReference type="AlphaFoldDB" id="A0A2S0KGI6"/>
<gene>
    <name evidence="4" type="ORF">C6V83_11500</name>
</gene>
<name>A0A2S0KGI6_9ACTN</name>
<dbReference type="InterPro" id="IPR051398">
    <property type="entry name" value="Polysacch_Deacetylase"/>
</dbReference>
<dbReference type="PANTHER" id="PTHR34216:SF3">
    <property type="entry name" value="POLY-BETA-1,6-N-ACETYL-D-GLUCOSAMINE N-DEACETYLASE"/>
    <property type="match status" value="1"/>
</dbReference>
<evidence type="ECO:0000313" key="4">
    <source>
        <dbReference type="EMBL" id="AVM00797.1"/>
    </source>
</evidence>
<sequence length="314" mass="34549">MYHCIAETTVDPWGICVSPSAFDEQMAVLAEHRLAADLGEFTDASSYRGDGARVAVTFDDGYADNLTAALPILERHAIPATVFVIGSALGRTREFWWDGLERAILGDQVLPGYLRFPFGASRTFRIDDDPADAAETRTWRADVDGPSCDRQQLFRDLWDTIVVLEPDEQDDAVDCLLDWAGQPVGAPPPRPALTEEQFAVLHAHPLIAIGSHTMDHASLTDLSPEEQFRQIDRGRRRLRELTGEAVTRFSFPYGRNDAAARSAVRRAGIEIACTSRPVAAVAADDLLALPRLQAVECGGEAFARRLRDAHRLAV</sequence>
<dbReference type="PROSITE" id="PS51677">
    <property type="entry name" value="NODB"/>
    <property type="match status" value="1"/>
</dbReference>
<dbReference type="Pfam" id="PF01522">
    <property type="entry name" value="Polysacc_deac_1"/>
    <property type="match status" value="2"/>
</dbReference>
<feature type="domain" description="NodB homology" evidence="3">
    <location>
        <begin position="52"/>
        <end position="314"/>
    </location>
</feature>
<reference evidence="4 5" key="1">
    <citation type="submission" date="2018-03" db="EMBL/GenBank/DDBJ databases">
        <title>Characteristics and genome of n-alkane degrading marine bacteria Gordonia iterans isolated from crude oil contaminated in Tae-an, South Korea.</title>
        <authorList>
            <person name="Lee S.-S."/>
            <person name="Kim H."/>
        </authorList>
    </citation>
    <scope>NUCLEOTIDE SEQUENCE [LARGE SCALE GENOMIC DNA]</scope>
    <source>
        <strain evidence="4 5">Co17</strain>
    </source>
</reference>
<dbReference type="OrthoDB" id="9782872at2"/>
<keyword evidence="2" id="KW-0732">Signal</keyword>
<dbReference type="Gene3D" id="3.20.20.370">
    <property type="entry name" value="Glycoside hydrolase/deacetylase"/>
    <property type="match status" value="1"/>
</dbReference>
<keyword evidence="5" id="KW-1185">Reference proteome</keyword>
<dbReference type="SUPFAM" id="SSF88713">
    <property type="entry name" value="Glycoside hydrolase/deacetylase"/>
    <property type="match status" value="1"/>
</dbReference>
<evidence type="ECO:0000259" key="3">
    <source>
        <dbReference type="PROSITE" id="PS51677"/>
    </source>
</evidence>
<dbReference type="GO" id="GO:0005975">
    <property type="term" value="P:carbohydrate metabolic process"/>
    <property type="evidence" value="ECO:0007669"/>
    <property type="project" value="InterPro"/>
</dbReference>
<dbReference type="CDD" id="cd10918">
    <property type="entry name" value="CE4_NodB_like_5s_6s"/>
    <property type="match status" value="1"/>
</dbReference>
<dbReference type="InterPro" id="IPR011330">
    <property type="entry name" value="Glyco_hydro/deAcase_b/a-brl"/>
</dbReference>
<accession>A0A2S0KGI6</accession>
<dbReference type="EMBL" id="CP027433">
    <property type="protein sequence ID" value="AVM00797.1"/>
    <property type="molecule type" value="Genomic_DNA"/>
</dbReference>
<dbReference type="PANTHER" id="PTHR34216">
    <property type="match status" value="1"/>
</dbReference>
<dbReference type="KEGG" id="git:C6V83_11500"/>